<reference evidence="8 9" key="1">
    <citation type="submission" date="2023-07" db="EMBL/GenBank/DDBJ databases">
        <title>Genomic Encyclopedia of Type Strains, Phase IV (KMG-IV): sequencing the most valuable type-strain genomes for metagenomic binning, comparative biology and taxonomic classification.</title>
        <authorList>
            <person name="Goeker M."/>
        </authorList>
    </citation>
    <scope>NUCLEOTIDE SEQUENCE [LARGE SCALE GENOMIC DNA]</scope>
    <source>
        <strain evidence="8 9">DSM 19598</strain>
    </source>
</reference>
<accession>A0ABU0FVU1</accession>
<evidence type="ECO:0000256" key="5">
    <source>
        <dbReference type="ARBA" id="ARBA00022989"/>
    </source>
</evidence>
<feature type="transmembrane region" description="Helical" evidence="7">
    <location>
        <begin position="372"/>
        <end position="391"/>
    </location>
</feature>
<keyword evidence="4 7" id="KW-0812">Transmembrane</keyword>
<dbReference type="PANTHER" id="PTHR42810:SF2">
    <property type="entry name" value="PURINE PERMEASE C1399.01C-RELATED"/>
    <property type="match status" value="1"/>
</dbReference>
<feature type="transmembrane region" description="Helical" evidence="7">
    <location>
        <begin position="344"/>
        <end position="365"/>
    </location>
</feature>
<name>A0ABU0FVU1_9BACI</name>
<evidence type="ECO:0000256" key="2">
    <source>
        <dbReference type="ARBA" id="ARBA00008821"/>
    </source>
</evidence>
<protein>
    <submittedName>
        <fullName evidence="8">NCS2 family nucleobase:cation symporter-2</fullName>
    </submittedName>
</protein>
<sequence length="433" mass="45768">MGNEKIEIGIDEKLPIRQGILYGLQHVFVSNVWLDPIFVAAMIGLPLTLSANIVNAVFISAGLVTIVQATKLVRLPIIQGPSAAFDSIMIAAGKANGLAAASGGIFLSAIIVFFLSITGLIGKLKALFTPVITGTVIFVVGISLSGFTLYEFLGGTLGMETFATIETLSMSIPTAMIVIFLSLFGKGKWKSFSFLIGLVIGDIIAFTLGKTNFSMIADKGWFGMPHFLPYGSLAFEWGTFLTFFTAYIVAIIETMGVYEASADMLKINLDSKRIRNGFAGESAGSLVSSLIGGFPTTAYGQNVGLLRLTGVGSRQPVLIAGIIFLILGFVPKAGALLALTPDAVVGGIFLPAAASLVFTGISILGKTEKTETNYMIIGLSLLLAISLPTYFKDLTGTAGTFFSNSIFIAAISSIVLQLVLINLPMHFKKGVSR</sequence>
<keyword evidence="9" id="KW-1185">Reference proteome</keyword>
<feature type="transmembrane region" description="Helical" evidence="7">
    <location>
        <begin position="403"/>
        <end position="423"/>
    </location>
</feature>
<feature type="transmembrane region" description="Helical" evidence="7">
    <location>
        <begin position="317"/>
        <end position="338"/>
    </location>
</feature>
<proteinExistence type="inferred from homology"/>
<dbReference type="Pfam" id="PF00860">
    <property type="entry name" value="Xan_ur_permease"/>
    <property type="match status" value="1"/>
</dbReference>
<dbReference type="InterPro" id="IPR006043">
    <property type="entry name" value="NCS2"/>
</dbReference>
<dbReference type="RefSeq" id="WP_241768410.1">
    <property type="nucleotide sequence ID" value="NZ_JAUSUN010000011.1"/>
</dbReference>
<dbReference type="PANTHER" id="PTHR42810">
    <property type="entry name" value="PURINE PERMEASE C1399.01C-RELATED"/>
    <property type="match status" value="1"/>
</dbReference>
<feature type="transmembrane region" description="Helical" evidence="7">
    <location>
        <begin position="192"/>
        <end position="217"/>
    </location>
</feature>
<organism evidence="8 9">
    <name type="scientific">Mesobacillus stamsii</name>
    <dbReference type="NCBI Taxonomy" id="225347"/>
    <lineage>
        <taxon>Bacteria</taxon>
        <taxon>Bacillati</taxon>
        <taxon>Bacillota</taxon>
        <taxon>Bacilli</taxon>
        <taxon>Bacillales</taxon>
        <taxon>Bacillaceae</taxon>
        <taxon>Mesobacillus</taxon>
    </lineage>
</organism>
<evidence type="ECO:0000256" key="6">
    <source>
        <dbReference type="ARBA" id="ARBA00023136"/>
    </source>
</evidence>
<keyword evidence="6 7" id="KW-0472">Membrane</keyword>
<evidence type="ECO:0000256" key="7">
    <source>
        <dbReference type="SAM" id="Phobius"/>
    </source>
</evidence>
<dbReference type="Proteomes" id="UP001242313">
    <property type="component" value="Unassembled WGS sequence"/>
</dbReference>
<evidence type="ECO:0000313" key="9">
    <source>
        <dbReference type="Proteomes" id="UP001242313"/>
    </source>
</evidence>
<keyword evidence="5 7" id="KW-1133">Transmembrane helix</keyword>
<feature type="transmembrane region" description="Helical" evidence="7">
    <location>
        <begin position="37"/>
        <end position="60"/>
    </location>
</feature>
<keyword evidence="3" id="KW-0813">Transport</keyword>
<comment type="caution">
    <text evidence="8">The sequence shown here is derived from an EMBL/GenBank/DDBJ whole genome shotgun (WGS) entry which is preliminary data.</text>
</comment>
<dbReference type="NCBIfam" id="NF037981">
    <property type="entry name" value="NCS2_1"/>
    <property type="match status" value="1"/>
</dbReference>
<gene>
    <name evidence="8" type="ORF">J2S25_002242</name>
</gene>
<feature type="transmembrane region" description="Helical" evidence="7">
    <location>
        <begin position="127"/>
        <end position="150"/>
    </location>
</feature>
<evidence type="ECO:0000256" key="3">
    <source>
        <dbReference type="ARBA" id="ARBA00022448"/>
    </source>
</evidence>
<evidence type="ECO:0000313" key="8">
    <source>
        <dbReference type="EMBL" id="MDQ0414036.1"/>
    </source>
</evidence>
<feature type="transmembrane region" description="Helical" evidence="7">
    <location>
        <begin position="162"/>
        <end position="185"/>
    </location>
</feature>
<feature type="transmembrane region" description="Helical" evidence="7">
    <location>
        <begin position="98"/>
        <end position="120"/>
    </location>
</feature>
<comment type="subcellular location">
    <subcellularLocation>
        <location evidence="1">Membrane</location>
        <topology evidence="1">Multi-pass membrane protein</topology>
    </subcellularLocation>
</comment>
<dbReference type="EMBL" id="JAUSUN010000011">
    <property type="protein sequence ID" value="MDQ0414036.1"/>
    <property type="molecule type" value="Genomic_DNA"/>
</dbReference>
<feature type="transmembrane region" description="Helical" evidence="7">
    <location>
        <begin position="237"/>
        <end position="258"/>
    </location>
</feature>
<comment type="similarity">
    <text evidence="2">Belongs to the nucleobase:cation symporter-2 (NCS2) (TC 2.A.40) family.</text>
</comment>
<evidence type="ECO:0000256" key="4">
    <source>
        <dbReference type="ARBA" id="ARBA00022692"/>
    </source>
</evidence>
<evidence type="ECO:0000256" key="1">
    <source>
        <dbReference type="ARBA" id="ARBA00004141"/>
    </source>
</evidence>